<dbReference type="EMBL" id="CP002831">
    <property type="protein sequence ID" value="AFC22763.1"/>
    <property type="molecule type" value="Genomic_DNA"/>
</dbReference>
<dbReference type="AlphaFoldDB" id="H6L3S8"/>
<name>H6L3S8_SAPGL</name>
<proteinExistence type="predicted"/>
<dbReference type="Proteomes" id="UP000007519">
    <property type="component" value="Chromosome"/>
</dbReference>
<sequence>MLRLGIKSRKTENQFFCCKLAKQTFLREPCSLQTIGPKGKPQIGPQKSLYLIYGLHEQLSQ</sequence>
<gene>
    <name evidence="1" type="ordered locus">SGRA_0018</name>
</gene>
<organism evidence="1 2">
    <name type="scientific">Saprospira grandis (strain Lewin)</name>
    <dbReference type="NCBI Taxonomy" id="984262"/>
    <lineage>
        <taxon>Bacteria</taxon>
        <taxon>Pseudomonadati</taxon>
        <taxon>Bacteroidota</taxon>
        <taxon>Saprospiria</taxon>
        <taxon>Saprospirales</taxon>
        <taxon>Saprospiraceae</taxon>
        <taxon>Saprospira</taxon>
    </lineage>
</organism>
<dbReference type="HOGENOM" id="CLU_2920128_0_0_10"/>
<dbReference type="KEGG" id="sgn:SGRA_0018"/>
<evidence type="ECO:0000313" key="1">
    <source>
        <dbReference type="EMBL" id="AFC22763.1"/>
    </source>
</evidence>
<reference evidence="1 2" key="1">
    <citation type="journal article" date="2012" name="Stand. Genomic Sci.">
        <title>Complete genome sequencing and analysis of Saprospira grandis str. Lewin, a predatory marine bacterium.</title>
        <authorList>
            <person name="Saw J.H."/>
            <person name="Yuryev A."/>
            <person name="Kanbe M."/>
            <person name="Hou S."/>
            <person name="Young A.G."/>
            <person name="Aizawa S."/>
            <person name="Alam M."/>
        </authorList>
    </citation>
    <scope>NUCLEOTIDE SEQUENCE [LARGE SCALE GENOMIC DNA]</scope>
    <source>
        <strain evidence="1 2">Lewin</strain>
    </source>
</reference>
<evidence type="ECO:0000313" key="2">
    <source>
        <dbReference type="Proteomes" id="UP000007519"/>
    </source>
</evidence>
<accession>H6L3S8</accession>
<keyword evidence="2" id="KW-1185">Reference proteome</keyword>
<protein>
    <submittedName>
        <fullName evidence="1">Uncharacterized protein</fullName>
    </submittedName>
</protein>
<dbReference type="STRING" id="984262.SGRA_0018"/>